<reference evidence="1" key="1">
    <citation type="submission" date="2024-09" db="EMBL/GenBank/DDBJ databases">
        <title>Black Yeasts Isolated from many extreme environments.</title>
        <authorList>
            <person name="Coleine C."/>
            <person name="Stajich J.E."/>
            <person name="Selbmann L."/>
        </authorList>
    </citation>
    <scope>NUCLEOTIDE SEQUENCE</scope>
    <source>
        <strain evidence="1">CCFEE 5737</strain>
    </source>
</reference>
<dbReference type="Proteomes" id="UP001186974">
    <property type="component" value="Unassembled WGS sequence"/>
</dbReference>
<comment type="caution">
    <text evidence="1">The sequence shown here is derived from an EMBL/GenBank/DDBJ whole genome shotgun (WGS) entry which is preliminary data.</text>
</comment>
<evidence type="ECO:0000313" key="2">
    <source>
        <dbReference type="Proteomes" id="UP001186974"/>
    </source>
</evidence>
<sequence length="226" mass="25281">MAAKSQERMEALLPDALGLITFALQPSAPANLRTEALACFTTWAFYAQRVWSEEPQYLEGLRSLLTSILELSTGRDIDADIAVGHMADLLANFGLFFKPEHLAAASNVLRSDWGKAHMASFMDNDPSAESFVRLLLAFGDVAVRDLILKSHDSACQEIMTMMHQLLKYDGYAVADDTLISEAVQFWATYVEDAVEKRDEAVTSESEWLPTAKQHVSQMVEELWFKL</sequence>
<evidence type="ECO:0000313" key="1">
    <source>
        <dbReference type="EMBL" id="KAK3067765.1"/>
    </source>
</evidence>
<gene>
    <name evidence="1" type="ORF">LTS18_000944</name>
</gene>
<organism evidence="1 2">
    <name type="scientific">Coniosporium uncinatum</name>
    <dbReference type="NCBI Taxonomy" id="93489"/>
    <lineage>
        <taxon>Eukaryota</taxon>
        <taxon>Fungi</taxon>
        <taxon>Dikarya</taxon>
        <taxon>Ascomycota</taxon>
        <taxon>Pezizomycotina</taxon>
        <taxon>Dothideomycetes</taxon>
        <taxon>Dothideomycetes incertae sedis</taxon>
        <taxon>Coniosporium</taxon>
    </lineage>
</organism>
<accession>A0ACC3DFI6</accession>
<keyword evidence="2" id="KW-1185">Reference proteome</keyword>
<feature type="non-terminal residue" evidence="1">
    <location>
        <position position="226"/>
    </location>
</feature>
<proteinExistence type="predicted"/>
<dbReference type="EMBL" id="JAWDJW010005445">
    <property type="protein sequence ID" value="KAK3067765.1"/>
    <property type="molecule type" value="Genomic_DNA"/>
</dbReference>
<name>A0ACC3DFI6_9PEZI</name>
<protein>
    <submittedName>
        <fullName evidence="1">Uncharacterized protein</fullName>
    </submittedName>
</protein>